<evidence type="ECO:0000313" key="3">
    <source>
        <dbReference type="EMBL" id="SMP75898.1"/>
    </source>
</evidence>
<dbReference type="InterPro" id="IPR044151">
    <property type="entry name" value="ALDH_KGSADH"/>
</dbReference>
<dbReference type="RefSeq" id="WP_283435135.1">
    <property type="nucleotide sequence ID" value="NZ_FXUG01000020.1"/>
</dbReference>
<gene>
    <name evidence="3" type="ORF">SAMN06265222_12042</name>
</gene>
<dbReference type="InterPro" id="IPR016162">
    <property type="entry name" value="Ald_DH_N"/>
</dbReference>
<protein>
    <submittedName>
        <fullName evidence="3">NADP-dependent aldehyde dehydrogenase</fullName>
    </submittedName>
</protein>
<dbReference type="EMBL" id="FXUG01000020">
    <property type="protein sequence ID" value="SMP75898.1"/>
    <property type="molecule type" value="Genomic_DNA"/>
</dbReference>
<dbReference type="PANTHER" id="PTHR43353">
    <property type="entry name" value="SUCCINATE-SEMIALDEHYDE DEHYDROGENASE, MITOCHONDRIAL"/>
    <property type="match status" value="1"/>
</dbReference>
<dbReference type="InterPro" id="IPR016163">
    <property type="entry name" value="Ald_DH_C"/>
</dbReference>
<organism evidence="3 4">
    <name type="scientific">Neorhodopirellula lusitana</name>
    <dbReference type="NCBI Taxonomy" id="445327"/>
    <lineage>
        <taxon>Bacteria</taxon>
        <taxon>Pseudomonadati</taxon>
        <taxon>Planctomycetota</taxon>
        <taxon>Planctomycetia</taxon>
        <taxon>Pirellulales</taxon>
        <taxon>Pirellulaceae</taxon>
        <taxon>Neorhodopirellula</taxon>
    </lineage>
</organism>
<dbReference type="Pfam" id="PF00171">
    <property type="entry name" value="Aldedh"/>
    <property type="match status" value="1"/>
</dbReference>
<evidence type="ECO:0000313" key="4">
    <source>
        <dbReference type="Proteomes" id="UP001158067"/>
    </source>
</evidence>
<evidence type="ECO:0000256" key="1">
    <source>
        <dbReference type="ARBA" id="ARBA00023002"/>
    </source>
</evidence>
<dbReference type="InterPro" id="IPR050740">
    <property type="entry name" value="Aldehyde_DH_Superfamily"/>
</dbReference>
<dbReference type="Gene3D" id="3.40.605.10">
    <property type="entry name" value="Aldehyde Dehydrogenase, Chain A, domain 1"/>
    <property type="match status" value="1"/>
</dbReference>
<name>A0ABY1QN02_9BACT</name>
<accession>A0ABY1QN02</accession>
<proteinExistence type="predicted"/>
<feature type="domain" description="Aldehyde dehydrogenase" evidence="2">
    <location>
        <begin position="17"/>
        <end position="468"/>
    </location>
</feature>
<dbReference type="SUPFAM" id="SSF53720">
    <property type="entry name" value="ALDH-like"/>
    <property type="match status" value="1"/>
</dbReference>
<keyword evidence="4" id="KW-1185">Reference proteome</keyword>
<dbReference type="CDD" id="cd07129">
    <property type="entry name" value="ALDH_KGSADH"/>
    <property type="match status" value="1"/>
</dbReference>
<dbReference type="PANTHER" id="PTHR43353:SF3">
    <property type="entry name" value="ALDEHYDE DEHYDROGENASE-RELATED"/>
    <property type="match status" value="1"/>
</dbReference>
<keyword evidence="1" id="KW-0560">Oxidoreductase</keyword>
<evidence type="ECO:0000259" key="2">
    <source>
        <dbReference type="Pfam" id="PF00171"/>
    </source>
</evidence>
<dbReference type="Proteomes" id="UP001158067">
    <property type="component" value="Unassembled WGS sequence"/>
</dbReference>
<dbReference type="InterPro" id="IPR016161">
    <property type="entry name" value="Ald_DH/histidinol_DH"/>
</dbReference>
<dbReference type="InterPro" id="IPR015590">
    <property type="entry name" value="Aldehyde_DH_dom"/>
</dbReference>
<dbReference type="Gene3D" id="3.40.309.10">
    <property type="entry name" value="Aldehyde Dehydrogenase, Chain A, domain 2"/>
    <property type="match status" value="1"/>
</dbReference>
<sequence length="524" mass="54586">MSLVGKSLVGSEFGSGSEGEFKAINPASGETLEPAFGLDGKDAINKATSLAAEAFQSFKLTSGAKRAQLLRTIASGLEANVDAIAQRMQEETALPEGRCRGEMGRTCGQLRMFADLVEEGSWLDARVEHADPDRAPLPKPGTRSMLRPLGPVVVFGASNFPLAFSVAGGDTASALAVGCPVIAKAHLAHPGTSELVGRVIQESVATCGMPEGVFSLLFLPGEQLAQELVQSPEVKAVGFTGSRRGGRAIMDVAAARPEPIPVFAEMSSINPVFITRGAVAARCDAIAQGFAGSLTLGSGQFCTNPGLVVIDNADRDAFVAAIDKYLTKMSCTPMLTPAIADHYRQGLEAFASQDGVTVLGSGAGADSPNPITPTVFGVSAEKFLANGALSAEIFGPASLVVFCDGASDFLKVAGAIEGQLTATVQYESGELESFTDLVSQLESKAGRLVFNAFPTGVEVGHAMVHGGPYPSTSDGRSTSVGTQAAFRFCRPVCWQDCPDELLPKELQESNPLGITRLVDGKRVI</sequence>
<comment type="caution">
    <text evidence="3">The sequence shown here is derived from an EMBL/GenBank/DDBJ whole genome shotgun (WGS) entry which is preliminary data.</text>
</comment>
<reference evidence="3 4" key="1">
    <citation type="submission" date="2017-05" db="EMBL/GenBank/DDBJ databases">
        <authorList>
            <person name="Varghese N."/>
            <person name="Submissions S."/>
        </authorList>
    </citation>
    <scope>NUCLEOTIDE SEQUENCE [LARGE SCALE GENOMIC DNA]</scope>
    <source>
        <strain evidence="3 4">DSM 25457</strain>
    </source>
</reference>